<dbReference type="Proteomes" id="UP001320766">
    <property type="component" value="Unassembled WGS sequence"/>
</dbReference>
<gene>
    <name evidence="1" type="ORF">HD595_008128</name>
</gene>
<reference evidence="1 2" key="1">
    <citation type="submission" date="2022-06" db="EMBL/GenBank/DDBJ databases">
        <title>Sequencing the genomes of 1000 actinobacteria strains.</title>
        <authorList>
            <person name="Klenk H.-P."/>
        </authorList>
    </citation>
    <scope>NUCLEOTIDE SEQUENCE [LARGE SCALE GENOMIC DNA]</scope>
    <source>
        <strain evidence="1 2">DSM 44170</strain>
    </source>
</reference>
<protein>
    <submittedName>
        <fullName evidence="1">Uncharacterized protein</fullName>
    </submittedName>
</protein>
<dbReference type="RefSeq" id="WP_253778878.1">
    <property type="nucleotide sequence ID" value="NZ_BAAAVE010000011.1"/>
</dbReference>
<sequence length="84" mass="8832">MLERELRAGPAAGVRAFLDLWRRTVIGSDYAAGCPVLAVAVEEPPGEGDPEAITAAMCRAERDIRPLDDVAAQPETLIGAAVTT</sequence>
<proteinExistence type="predicted"/>
<dbReference type="SUPFAM" id="SSF48498">
    <property type="entry name" value="Tetracyclin repressor-like, C-terminal domain"/>
    <property type="match status" value="1"/>
</dbReference>
<keyword evidence="2" id="KW-1185">Reference proteome</keyword>
<evidence type="ECO:0000313" key="1">
    <source>
        <dbReference type="EMBL" id="MCP2352006.1"/>
    </source>
</evidence>
<accession>A0ABT1KDA8</accession>
<dbReference type="EMBL" id="JAMZEC010000001">
    <property type="protein sequence ID" value="MCP2352006.1"/>
    <property type="molecule type" value="Genomic_DNA"/>
</dbReference>
<name>A0ABT1KDA8_9ACTN</name>
<organism evidence="1 2">
    <name type="scientific">Nonomuraea roseoviolacea subsp. carminata</name>
    <dbReference type="NCBI Taxonomy" id="160689"/>
    <lineage>
        <taxon>Bacteria</taxon>
        <taxon>Bacillati</taxon>
        <taxon>Actinomycetota</taxon>
        <taxon>Actinomycetes</taxon>
        <taxon>Streptosporangiales</taxon>
        <taxon>Streptosporangiaceae</taxon>
        <taxon>Nonomuraea</taxon>
    </lineage>
</organism>
<dbReference type="InterPro" id="IPR036271">
    <property type="entry name" value="Tet_transcr_reg_TetR-rel_C_sf"/>
</dbReference>
<comment type="caution">
    <text evidence="1">The sequence shown here is derived from an EMBL/GenBank/DDBJ whole genome shotgun (WGS) entry which is preliminary data.</text>
</comment>
<evidence type="ECO:0000313" key="2">
    <source>
        <dbReference type="Proteomes" id="UP001320766"/>
    </source>
</evidence>